<sequence length="729" mass="80699">MRRLGAKPNYPHILFMTYRFPDTRRVLDARDSDSVLSHSSVPEKTESIVDPQAHLTLSSLAGRLAGSRRALLRRVVAMPSTQCGSIEWAGKRRLMRYFSYMVSEVCEALLRADRSDVPTDNERGAFPGGLLPRECRVTDLFRNIEQVQRCLKEEIRAYFAPVSATVDVHMLAHEIVERTFRAIIEAAIEAQLQRQAVEVSTAQDGLQKALGALQHTEERLRVATSAAGIGIFEWRGASRSGVWENRQMYRITGQPEEQGPLTAEQFMALVHPDDVDLLLSHFRSRLVSAHPVHVAFRLSRVADGALRTVEMFGHFRPLVEQDDYIFIGSLCDVTERADAEAKLKDGERRKDIFLATLAHELRNPLAPVRNAAHLLGHGAGDDPAKREWLRNVIERQTGHLAHLIDDLLDVSRITTGKIELRREVFDIRRALDHALEMTAQTALQRHQDVVRLSLEEPAYIDGDPSRIIQIFSNLLDNAIKYTDQGGRVTVRAAIVECEVRVTISDTGTGITGDALPHVFDLFVQGSGHGEHSRGGLGIGLSVCKTLTEMHGGTIVARSEGRGRGSEFEIRLPICDANTQEAMPGLEGEARSSLRLPILIVDDNVDVAVSLAMILDEHDVRTAHSGEEALQITAAFEPRLVFLDLGLPDISGYEVARRLRQQQSVDQHLEIVAVSGYGQPEDKARSASAGCDSHLIKPVDVEALLAIVTRIATLSKVDPKHVSSHGGRRA</sequence>
<dbReference type="Pfam" id="PF02518">
    <property type="entry name" value="HATPase_c"/>
    <property type="match status" value="1"/>
</dbReference>
<dbReference type="InterPro" id="IPR004358">
    <property type="entry name" value="Sig_transdc_His_kin-like_C"/>
</dbReference>
<keyword evidence="4" id="KW-0808">Transferase</keyword>
<dbReference type="SUPFAM" id="SSF47384">
    <property type="entry name" value="Homodimeric domain of signal transducing histidine kinase"/>
    <property type="match status" value="1"/>
</dbReference>
<evidence type="ECO:0000256" key="3">
    <source>
        <dbReference type="ARBA" id="ARBA00022553"/>
    </source>
</evidence>
<dbReference type="CDD" id="cd17580">
    <property type="entry name" value="REC_2_DhkD-like"/>
    <property type="match status" value="1"/>
</dbReference>
<proteinExistence type="predicted"/>
<dbReference type="PRINTS" id="PR00344">
    <property type="entry name" value="BCTRLSENSOR"/>
</dbReference>
<dbReference type="Proteomes" id="UP000055019">
    <property type="component" value="Unassembled WGS sequence"/>
</dbReference>
<evidence type="ECO:0000256" key="2">
    <source>
        <dbReference type="ARBA" id="ARBA00012438"/>
    </source>
</evidence>
<evidence type="ECO:0000313" key="11">
    <source>
        <dbReference type="Proteomes" id="UP000055019"/>
    </source>
</evidence>
<dbReference type="PROSITE" id="PS50113">
    <property type="entry name" value="PAC"/>
    <property type="match status" value="1"/>
</dbReference>
<comment type="caution">
    <text evidence="10">The sequence shown here is derived from an EMBL/GenBank/DDBJ whole genome shotgun (WGS) entry which is preliminary data.</text>
</comment>
<dbReference type="InterPro" id="IPR003661">
    <property type="entry name" value="HisK_dim/P_dom"/>
</dbReference>
<dbReference type="EC" id="2.7.13.3" evidence="2"/>
<dbReference type="InterPro" id="IPR011006">
    <property type="entry name" value="CheY-like_superfamily"/>
</dbReference>
<dbReference type="PANTHER" id="PTHR43047">
    <property type="entry name" value="TWO-COMPONENT HISTIDINE PROTEIN KINASE"/>
    <property type="match status" value="1"/>
</dbReference>
<dbReference type="InterPro" id="IPR005467">
    <property type="entry name" value="His_kinase_dom"/>
</dbReference>
<evidence type="ECO:0000259" key="9">
    <source>
        <dbReference type="PROSITE" id="PS50113"/>
    </source>
</evidence>
<dbReference type="GO" id="GO:0009927">
    <property type="term" value="F:histidine phosphotransfer kinase activity"/>
    <property type="evidence" value="ECO:0007669"/>
    <property type="project" value="TreeGrafter"/>
</dbReference>
<feature type="modified residue" description="4-aspartylphosphate" evidence="6">
    <location>
        <position position="643"/>
    </location>
</feature>
<organism evidence="10 11">
    <name type="scientific">Caballeronia arvi</name>
    <dbReference type="NCBI Taxonomy" id="1777135"/>
    <lineage>
        <taxon>Bacteria</taxon>
        <taxon>Pseudomonadati</taxon>
        <taxon>Pseudomonadota</taxon>
        <taxon>Betaproteobacteria</taxon>
        <taxon>Burkholderiales</taxon>
        <taxon>Burkholderiaceae</taxon>
        <taxon>Caballeronia</taxon>
    </lineage>
</organism>
<reference evidence="10" key="1">
    <citation type="submission" date="2016-01" db="EMBL/GenBank/DDBJ databases">
        <authorList>
            <person name="Peeters C."/>
        </authorList>
    </citation>
    <scope>NUCLEOTIDE SEQUENCE [LARGE SCALE GENOMIC DNA]</scope>
    <source>
        <strain evidence="10">LMG 29317</strain>
    </source>
</reference>
<evidence type="ECO:0000313" key="10">
    <source>
        <dbReference type="EMBL" id="SAL85531.1"/>
    </source>
</evidence>
<dbReference type="PROSITE" id="PS50109">
    <property type="entry name" value="HIS_KIN"/>
    <property type="match status" value="1"/>
</dbReference>
<feature type="domain" description="PAC" evidence="9">
    <location>
        <begin position="292"/>
        <end position="345"/>
    </location>
</feature>
<feature type="domain" description="Response regulatory" evidence="8">
    <location>
        <begin position="596"/>
        <end position="711"/>
    </location>
</feature>
<evidence type="ECO:0000256" key="1">
    <source>
        <dbReference type="ARBA" id="ARBA00000085"/>
    </source>
</evidence>
<dbReference type="Pfam" id="PF00512">
    <property type="entry name" value="HisKA"/>
    <property type="match status" value="1"/>
</dbReference>
<dbReference type="PROSITE" id="PS50110">
    <property type="entry name" value="RESPONSE_REGULATORY"/>
    <property type="match status" value="1"/>
</dbReference>
<dbReference type="GO" id="GO:0000155">
    <property type="term" value="F:phosphorelay sensor kinase activity"/>
    <property type="evidence" value="ECO:0007669"/>
    <property type="project" value="InterPro"/>
</dbReference>
<dbReference type="Gene3D" id="3.30.450.20">
    <property type="entry name" value="PAS domain"/>
    <property type="match status" value="1"/>
</dbReference>
<dbReference type="Pfam" id="PF00072">
    <property type="entry name" value="Response_reg"/>
    <property type="match status" value="1"/>
</dbReference>
<dbReference type="SUPFAM" id="SSF52172">
    <property type="entry name" value="CheY-like"/>
    <property type="match status" value="1"/>
</dbReference>
<evidence type="ECO:0000259" key="8">
    <source>
        <dbReference type="PROSITE" id="PS50110"/>
    </source>
</evidence>
<keyword evidence="11" id="KW-1185">Reference proteome</keyword>
<dbReference type="SMART" id="SM00387">
    <property type="entry name" value="HATPase_c"/>
    <property type="match status" value="1"/>
</dbReference>
<accession>A0A158KYQ1</accession>
<gene>
    <name evidence="10" type="ORF">AWB74_07340</name>
</gene>
<dbReference type="InterPro" id="IPR035965">
    <property type="entry name" value="PAS-like_dom_sf"/>
</dbReference>
<dbReference type="SMART" id="SM00448">
    <property type="entry name" value="REC"/>
    <property type="match status" value="1"/>
</dbReference>
<dbReference type="InterPro" id="IPR036890">
    <property type="entry name" value="HATPase_C_sf"/>
</dbReference>
<evidence type="ECO:0000256" key="5">
    <source>
        <dbReference type="ARBA" id="ARBA00022777"/>
    </source>
</evidence>
<evidence type="ECO:0000259" key="7">
    <source>
        <dbReference type="PROSITE" id="PS50109"/>
    </source>
</evidence>
<evidence type="ECO:0000256" key="6">
    <source>
        <dbReference type="PROSITE-ProRule" id="PRU00169"/>
    </source>
</evidence>
<protein>
    <recommendedName>
        <fullName evidence="2">histidine kinase</fullName>
        <ecNumber evidence="2">2.7.13.3</ecNumber>
    </recommendedName>
</protein>
<dbReference type="Gene3D" id="3.40.50.2300">
    <property type="match status" value="1"/>
</dbReference>
<keyword evidence="5 10" id="KW-0418">Kinase</keyword>
<dbReference type="EMBL" id="FCOM02000061">
    <property type="protein sequence ID" value="SAL85531.1"/>
    <property type="molecule type" value="Genomic_DNA"/>
</dbReference>
<dbReference type="SUPFAM" id="SSF55785">
    <property type="entry name" value="PYP-like sensor domain (PAS domain)"/>
    <property type="match status" value="1"/>
</dbReference>
<dbReference type="CDD" id="cd00082">
    <property type="entry name" value="HisKA"/>
    <property type="match status" value="1"/>
</dbReference>
<dbReference type="AlphaFoldDB" id="A0A158KYQ1"/>
<name>A0A158KYQ1_9BURK</name>
<dbReference type="GO" id="GO:0005886">
    <property type="term" value="C:plasma membrane"/>
    <property type="evidence" value="ECO:0007669"/>
    <property type="project" value="TreeGrafter"/>
</dbReference>
<comment type="catalytic activity">
    <reaction evidence="1">
        <text>ATP + protein L-histidine = ADP + protein N-phospho-L-histidine.</text>
        <dbReference type="EC" id="2.7.13.3"/>
    </reaction>
</comment>
<dbReference type="Gene3D" id="3.30.565.10">
    <property type="entry name" value="Histidine kinase-like ATPase, C-terminal domain"/>
    <property type="match status" value="1"/>
</dbReference>
<dbReference type="InterPro" id="IPR000700">
    <property type="entry name" value="PAS-assoc_C"/>
</dbReference>
<dbReference type="InterPro" id="IPR036097">
    <property type="entry name" value="HisK_dim/P_sf"/>
</dbReference>
<dbReference type="SUPFAM" id="SSF55874">
    <property type="entry name" value="ATPase domain of HSP90 chaperone/DNA topoisomerase II/histidine kinase"/>
    <property type="match status" value="1"/>
</dbReference>
<feature type="domain" description="Histidine kinase" evidence="7">
    <location>
        <begin position="356"/>
        <end position="575"/>
    </location>
</feature>
<dbReference type="InterPro" id="IPR001789">
    <property type="entry name" value="Sig_transdc_resp-reg_receiver"/>
</dbReference>
<dbReference type="SMART" id="SM00388">
    <property type="entry name" value="HisKA"/>
    <property type="match status" value="1"/>
</dbReference>
<evidence type="ECO:0000256" key="4">
    <source>
        <dbReference type="ARBA" id="ARBA00022679"/>
    </source>
</evidence>
<keyword evidence="3 6" id="KW-0597">Phosphoprotein</keyword>
<dbReference type="Gene3D" id="1.10.287.130">
    <property type="match status" value="1"/>
</dbReference>
<dbReference type="InterPro" id="IPR003594">
    <property type="entry name" value="HATPase_dom"/>
</dbReference>
<dbReference type="PANTHER" id="PTHR43047:SF72">
    <property type="entry name" value="OSMOSENSING HISTIDINE PROTEIN KINASE SLN1"/>
    <property type="match status" value="1"/>
</dbReference>